<dbReference type="OrthoDB" id="270728at2759"/>
<evidence type="ECO:0000256" key="11">
    <source>
        <dbReference type="ARBA" id="ARBA00031871"/>
    </source>
</evidence>
<gene>
    <name evidence="15" type="ORF">DXG03_009222</name>
</gene>
<dbReference type="PANTHER" id="PTHR23293">
    <property type="entry name" value="FAD SYNTHETASE-RELATED FMN ADENYLYLTRANSFERASE"/>
    <property type="match status" value="1"/>
</dbReference>
<dbReference type="InterPro" id="IPR014729">
    <property type="entry name" value="Rossmann-like_a/b/a_fold"/>
</dbReference>
<keyword evidence="3" id="KW-0285">Flavoprotein</keyword>
<dbReference type="Proteomes" id="UP000775547">
    <property type="component" value="Unassembled WGS sequence"/>
</dbReference>
<reference evidence="15" key="2">
    <citation type="submission" date="2021-10" db="EMBL/GenBank/DDBJ databases">
        <title>Phylogenomics reveals ancestral predisposition of the termite-cultivated fungus Termitomyces towards a domesticated lifestyle.</title>
        <authorList>
            <person name="Auxier B."/>
            <person name="Grum-Grzhimaylo A."/>
            <person name="Cardenas M.E."/>
            <person name="Lodge J.D."/>
            <person name="Laessoe T."/>
            <person name="Pedersen O."/>
            <person name="Smith M.E."/>
            <person name="Kuyper T.W."/>
            <person name="Franco-Molano E.A."/>
            <person name="Baroni T.J."/>
            <person name="Aanen D.K."/>
        </authorList>
    </citation>
    <scope>NUCLEOTIDE SEQUENCE</scope>
    <source>
        <strain evidence="15">AP01</strain>
        <tissue evidence="15">Mycelium</tissue>
    </source>
</reference>
<proteinExistence type="predicted"/>
<evidence type="ECO:0000256" key="13">
    <source>
        <dbReference type="SAM" id="MobiDB-lite"/>
    </source>
</evidence>
<evidence type="ECO:0000256" key="1">
    <source>
        <dbReference type="ARBA" id="ARBA00004726"/>
    </source>
</evidence>
<keyword evidence="4" id="KW-0288">FMN</keyword>
<keyword evidence="16" id="KW-1185">Reference proteome</keyword>
<evidence type="ECO:0000256" key="12">
    <source>
        <dbReference type="ARBA" id="ARBA00049494"/>
    </source>
</evidence>
<dbReference type="EMBL" id="JABCKV010000086">
    <property type="protein sequence ID" value="KAG5644007.1"/>
    <property type="molecule type" value="Genomic_DNA"/>
</dbReference>
<keyword evidence="9" id="KW-0067">ATP-binding</keyword>
<dbReference type="GO" id="GO:0005524">
    <property type="term" value="F:ATP binding"/>
    <property type="evidence" value="ECO:0007669"/>
    <property type="project" value="UniProtKB-KW"/>
</dbReference>
<dbReference type="PANTHER" id="PTHR23293:SF9">
    <property type="entry name" value="FAD SYNTHASE"/>
    <property type="match status" value="1"/>
</dbReference>
<dbReference type="GO" id="GO:0006747">
    <property type="term" value="P:FAD biosynthetic process"/>
    <property type="evidence" value="ECO:0007669"/>
    <property type="project" value="TreeGrafter"/>
</dbReference>
<keyword evidence="6" id="KW-0548">Nucleotidyltransferase</keyword>
<dbReference type="Gene3D" id="3.40.50.620">
    <property type="entry name" value="HUPs"/>
    <property type="match status" value="1"/>
</dbReference>
<evidence type="ECO:0000256" key="8">
    <source>
        <dbReference type="ARBA" id="ARBA00022827"/>
    </source>
</evidence>
<protein>
    <recommendedName>
        <fullName evidence="2">FAD synthase</fullName>
        <ecNumber evidence="2">2.7.7.2</ecNumber>
    </recommendedName>
    <alternativeName>
        <fullName evidence="10">FAD pyrophosphorylase</fullName>
    </alternativeName>
    <alternativeName>
        <fullName evidence="11">FMN adenylyltransferase</fullName>
    </alternativeName>
</protein>
<dbReference type="EC" id="2.7.7.2" evidence="2"/>
<evidence type="ECO:0000256" key="6">
    <source>
        <dbReference type="ARBA" id="ARBA00022695"/>
    </source>
</evidence>
<feature type="domain" description="Phosphoadenosine phosphosulphate reductase" evidence="14">
    <location>
        <begin position="44"/>
        <end position="175"/>
    </location>
</feature>
<organism evidence="15 16">
    <name type="scientific">Asterophora parasitica</name>
    <dbReference type="NCBI Taxonomy" id="117018"/>
    <lineage>
        <taxon>Eukaryota</taxon>
        <taxon>Fungi</taxon>
        <taxon>Dikarya</taxon>
        <taxon>Basidiomycota</taxon>
        <taxon>Agaricomycotina</taxon>
        <taxon>Agaricomycetes</taxon>
        <taxon>Agaricomycetidae</taxon>
        <taxon>Agaricales</taxon>
        <taxon>Tricholomatineae</taxon>
        <taxon>Lyophyllaceae</taxon>
        <taxon>Asterophora</taxon>
    </lineage>
</organism>
<evidence type="ECO:0000256" key="10">
    <source>
        <dbReference type="ARBA" id="ARBA00031145"/>
    </source>
</evidence>
<comment type="catalytic activity">
    <reaction evidence="12">
        <text>FMN + ATP + H(+) = FAD + diphosphate</text>
        <dbReference type="Rhea" id="RHEA:17237"/>
        <dbReference type="ChEBI" id="CHEBI:15378"/>
        <dbReference type="ChEBI" id="CHEBI:30616"/>
        <dbReference type="ChEBI" id="CHEBI:33019"/>
        <dbReference type="ChEBI" id="CHEBI:57692"/>
        <dbReference type="ChEBI" id="CHEBI:58210"/>
        <dbReference type="EC" id="2.7.7.2"/>
    </reaction>
</comment>
<dbReference type="GO" id="GO:0003919">
    <property type="term" value="F:FMN adenylyltransferase activity"/>
    <property type="evidence" value="ECO:0007669"/>
    <property type="project" value="UniProtKB-EC"/>
</dbReference>
<evidence type="ECO:0000256" key="7">
    <source>
        <dbReference type="ARBA" id="ARBA00022741"/>
    </source>
</evidence>
<keyword evidence="8" id="KW-0274">FAD</keyword>
<evidence type="ECO:0000256" key="2">
    <source>
        <dbReference type="ARBA" id="ARBA00012393"/>
    </source>
</evidence>
<dbReference type="InterPro" id="IPR002500">
    <property type="entry name" value="PAPS_reduct_dom"/>
</dbReference>
<comment type="pathway">
    <text evidence="1">Cofactor biosynthesis; FAD biosynthesis; FAD from FMN: step 1/1.</text>
</comment>
<evidence type="ECO:0000256" key="5">
    <source>
        <dbReference type="ARBA" id="ARBA00022679"/>
    </source>
</evidence>
<evidence type="ECO:0000256" key="4">
    <source>
        <dbReference type="ARBA" id="ARBA00022643"/>
    </source>
</evidence>
<comment type="caution">
    <text evidence="15">The sequence shown here is derived from an EMBL/GenBank/DDBJ whole genome shotgun (WGS) entry which is preliminary data.</text>
</comment>
<name>A0A9P7GBI3_9AGAR</name>
<dbReference type="Pfam" id="PF01507">
    <property type="entry name" value="PAPS_reduct"/>
    <property type="match status" value="1"/>
</dbReference>
<evidence type="ECO:0000313" key="15">
    <source>
        <dbReference type="EMBL" id="KAG5644007.1"/>
    </source>
</evidence>
<feature type="region of interest" description="Disordered" evidence="13">
    <location>
        <begin position="229"/>
        <end position="248"/>
    </location>
</feature>
<evidence type="ECO:0000256" key="9">
    <source>
        <dbReference type="ARBA" id="ARBA00022840"/>
    </source>
</evidence>
<feature type="compositionally biased region" description="Polar residues" evidence="13">
    <location>
        <begin position="229"/>
        <end position="245"/>
    </location>
</feature>
<keyword evidence="7" id="KW-0547">Nucleotide-binding</keyword>
<evidence type="ECO:0000313" key="16">
    <source>
        <dbReference type="Proteomes" id="UP000775547"/>
    </source>
</evidence>
<accession>A0A9P7GBI3</accession>
<reference evidence="15" key="1">
    <citation type="submission" date="2020-07" db="EMBL/GenBank/DDBJ databases">
        <authorList>
            <person name="Nieuwenhuis M."/>
            <person name="Van De Peppel L.J.J."/>
        </authorList>
    </citation>
    <scope>NUCLEOTIDE SEQUENCE</scope>
    <source>
        <strain evidence="15">AP01</strain>
        <tissue evidence="15">Mycelium</tissue>
    </source>
</reference>
<dbReference type="AlphaFoldDB" id="A0A9P7GBI3"/>
<dbReference type="SUPFAM" id="SSF52402">
    <property type="entry name" value="Adenine nucleotide alpha hydrolases-like"/>
    <property type="match status" value="1"/>
</dbReference>
<evidence type="ECO:0000256" key="3">
    <source>
        <dbReference type="ARBA" id="ARBA00022630"/>
    </source>
</evidence>
<keyword evidence="5" id="KW-0808">Transferase</keyword>
<sequence length="285" mass="30537">MDCRKIAQEVYDLAGSNDPLAPMVKEALEVIDQGLDTHGQEAVSISFNGGKDCTVLLHLYAGALARRLEDDQPVKPIPAVYIPVPSPFPVLETFIEQSAATYNLDLFHCFSPTEPVESVVTPSPGLPAADYFRQHRAVGKAKGGQGMKESLEAYKKKFPRIEAVLIGTRRTDPHGESFASSSPSTSSVISPATALTSVMSTTHDHPQSPAKEVITPTGVLSNSISSVPTLQATNGHHTPESNPSSHDVWKMSGVPEPRYRPAYELLDGNLERCGRGLSAGVRAGP</sequence>
<evidence type="ECO:0000259" key="14">
    <source>
        <dbReference type="Pfam" id="PF01507"/>
    </source>
</evidence>